<evidence type="ECO:0000313" key="12">
    <source>
        <dbReference type="Proteomes" id="UP001431019"/>
    </source>
</evidence>
<dbReference type="PANTHER" id="PTHR11638:SF145">
    <property type="entry name" value="CLPA_B PROTEASE ATP BINDING SUBUNIT-RELATED"/>
    <property type="match status" value="1"/>
</dbReference>
<name>A0ABS8K685_9BURK</name>
<feature type="region of interest" description="Disordered" evidence="9">
    <location>
        <begin position="912"/>
        <end position="946"/>
    </location>
</feature>
<proteinExistence type="inferred from homology"/>
<evidence type="ECO:0000256" key="8">
    <source>
        <dbReference type="RuleBase" id="RU004432"/>
    </source>
</evidence>
<dbReference type="InterPro" id="IPR003959">
    <property type="entry name" value="ATPase_AAA_core"/>
</dbReference>
<keyword evidence="5 8" id="KW-0143">Chaperone</keyword>
<dbReference type="PROSITE" id="PS51903">
    <property type="entry name" value="CLP_R"/>
    <property type="match status" value="1"/>
</dbReference>
<dbReference type="SMART" id="SM00382">
    <property type="entry name" value="AAA"/>
    <property type="match status" value="2"/>
</dbReference>
<dbReference type="InterPro" id="IPR019489">
    <property type="entry name" value="Clp_ATPase_C"/>
</dbReference>
<dbReference type="Proteomes" id="UP001431019">
    <property type="component" value="Unassembled WGS sequence"/>
</dbReference>
<evidence type="ECO:0000256" key="5">
    <source>
        <dbReference type="ARBA" id="ARBA00023186"/>
    </source>
</evidence>
<evidence type="ECO:0000256" key="2">
    <source>
        <dbReference type="ARBA" id="ARBA00022737"/>
    </source>
</evidence>
<dbReference type="InterPro" id="IPR027417">
    <property type="entry name" value="P-loop_NTPase"/>
</dbReference>
<dbReference type="Pfam" id="PF02861">
    <property type="entry name" value="Clp_N"/>
    <property type="match status" value="1"/>
</dbReference>
<dbReference type="Pfam" id="PF17871">
    <property type="entry name" value="AAA_lid_9"/>
    <property type="match status" value="1"/>
</dbReference>
<dbReference type="Pfam" id="PF07724">
    <property type="entry name" value="AAA_2"/>
    <property type="match status" value="1"/>
</dbReference>
<dbReference type="Gene3D" id="3.40.50.300">
    <property type="entry name" value="P-loop containing nucleotide triphosphate hydrolases"/>
    <property type="match status" value="2"/>
</dbReference>
<feature type="domain" description="Clp R" evidence="10">
    <location>
        <begin position="124"/>
        <end position="268"/>
    </location>
</feature>
<evidence type="ECO:0000256" key="7">
    <source>
        <dbReference type="PROSITE-ProRule" id="PRU01251"/>
    </source>
</evidence>
<evidence type="ECO:0000256" key="9">
    <source>
        <dbReference type="SAM" id="MobiDB-lite"/>
    </source>
</evidence>
<comment type="similarity">
    <text evidence="1 8">Belongs to the ClpA/ClpB family.</text>
</comment>
<dbReference type="InterPro" id="IPR004176">
    <property type="entry name" value="Clp_R_N"/>
</dbReference>
<feature type="compositionally biased region" description="Low complexity" evidence="9">
    <location>
        <begin position="928"/>
        <end position="937"/>
    </location>
</feature>
<evidence type="ECO:0000259" key="10">
    <source>
        <dbReference type="PROSITE" id="PS51903"/>
    </source>
</evidence>
<evidence type="ECO:0000256" key="6">
    <source>
        <dbReference type="ARBA" id="ARBA00025613"/>
    </source>
</evidence>
<dbReference type="Pfam" id="PF10431">
    <property type="entry name" value="ClpB_D2-small"/>
    <property type="match status" value="1"/>
</dbReference>
<keyword evidence="2 7" id="KW-0677">Repeat</keyword>
<gene>
    <name evidence="11" type="ORF">LJ656_34230</name>
</gene>
<dbReference type="PROSITE" id="PS00870">
    <property type="entry name" value="CLPAB_1"/>
    <property type="match status" value="1"/>
</dbReference>
<dbReference type="InterPro" id="IPR001270">
    <property type="entry name" value="ClpA/B"/>
</dbReference>
<dbReference type="PROSITE" id="PS00871">
    <property type="entry name" value="CLPAB_2"/>
    <property type="match status" value="1"/>
</dbReference>
<feature type="compositionally biased region" description="Polar residues" evidence="9">
    <location>
        <begin position="94"/>
        <end position="106"/>
    </location>
</feature>
<dbReference type="Pfam" id="PF00004">
    <property type="entry name" value="AAA"/>
    <property type="match status" value="1"/>
</dbReference>
<dbReference type="Gene3D" id="1.10.8.60">
    <property type="match status" value="2"/>
</dbReference>
<dbReference type="InterPro" id="IPR018368">
    <property type="entry name" value="ClpA/B_CS1"/>
</dbReference>
<dbReference type="PANTHER" id="PTHR11638">
    <property type="entry name" value="ATP-DEPENDENT CLP PROTEASE"/>
    <property type="match status" value="1"/>
</dbReference>
<dbReference type="InterPro" id="IPR050130">
    <property type="entry name" value="ClpA_ClpB"/>
</dbReference>
<dbReference type="PRINTS" id="PR00300">
    <property type="entry name" value="CLPPROTEASEA"/>
</dbReference>
<evidence type="ECO:0000256" key="1">
    <source>
        <dbReference type="ARBA" id="ARBA00008675"/>
    </source>
</evidence>
<dbReference type="CDD" id="cd19499">
    <property type="entry name" value="RecA-like_ClpB_Hsp104-like"/>
    <property type="match status" value="1"/>
</dbReference>
<accession>A0ABS8K685</accession>
<dbReference type="Gene3D" id="4.10.860.10">
    <property type="entry name" value="UVR domain"/>
    <property type="match status" value="1"/>
</dbReference>
<dbReference type="SMART" id="SM01086">
    <property type="entry name" value="ClpB_D2-small"/>
    <property type="match status" value="1"/>
</dbReference>
<dbReference type="SUPFAM" id="SSF52540">
    <property type="entry name" value="P-loop containing nucleoside triphosphate hydrolases"/>
    <property type="match status" value="2"/>
</dbReference>
<dbReference type="InterPro" id="IPR003593">
    <property type="entry name" value="AAA+_ATPase"/>
</dbReference>
<dbReference type="InterPro" id="IPR041546">
    <property type="entry name" value="ClpA/ClpB_AAA_lid"/>
</dbReference>
<keyword evidence="12" id="KW-1185">Reference proteome</keyword>
<sequence>MIMAECSVCGKPATSQITITENGQRRQLMLCDEHYMEFMARNQRRLSPLESLFHGGLFDSLFDDMWPQMEDGRGSPSRIRRAPEHSGGAARDTGTGSTQIGDSASGQPGGRTRRHRRAREAVDLQTYLSEGGLDRLQAAAQAAADYGKNEVDTEHLLLAVADNNVVQEILREFKLDPEEIKKNIDQSAPRGTRKEPSANEQFGVSPRAKSALENALKASLELGHSYVGPEHILIGLVEEEDGFAGELLRKLGLSSPSLRQKAVKVVGKGAEDGKMEGRSTTPTLDKYARDLSALARQGKLDPVIGRDKEIETTIEVLARRRKNKPVLIGEPGVGKTAIVEGLAQRIAQDQAPEVLRGKRVVELNINSVVAGAKYRGEFEERVKQVLDEIIENQDRLIVFIDELHTIVGAGQGGGEGGLDIGNVFKPALARGELHLVGATTLNEYQKYIEKDSALERRFQPVTVPEPSVEETIEILRGLRDRLEAHHKVKITEEAIAAAAKLSDRYIAARFLPDKAIDLLDQAAARVRISSNSRPQPLHDVEASIRRMRQEQDAASAAKQFDKAKELEGRLVAEQKRLHEATETWKKERGTSSQEVTAEDIAQIVSSLTGVPLSELTAEDREKLLRLEDHLKQRVVGQDEAVSAVAKAVRLSRAGLTEAGKPTASFLFLGPTGVGKTELAKALAASVFGDENALVRIDMSEYSERHTVARLVGAPPGYVGYEEGGQLTERVRRRPYCVVLLDEIEKANSEVHNLLLQLFDEGRLTDGKGRLIDFTNTIIIATSNIGSQLIQENMKADSRQLEYPELRDRLMEMLRHHFRPEFLNRVDEVVVFHALGKEQIRSIVDLQLARVRRTALAQNIDLSFDDALRDHLAQIGYDPEFGARMLKRKIRLEVESQLADALLRGDVRDGDEVTMTYDSGTRSVRVQKEPSPTEAPSEASKEAPAHA</sequence>
<dbReference type="InterPro" id="IPR028299">
    <property type="entry name" value="ClpA/B_CS2"/>
</dbReference>
<keyword evidence="4 8" id="KW-0067">ATP-binding</keyword>
<dbReference type="CDD" id="cd00009">
    <property type="entry name" value="AAA"/>
    <property type="match status" value="1"/>
</dbReference>
<evidence type="ECO:0000313" key="11">
    <source>
        <dbReference type="EMBL" id="MCC8397608.1"/>
    </source>
</evidence>
<comment type="caution">
    <text evidence="11">The sequence shown here is derived from an EMBL/GenBank/DDBJ whole genome shotgun (WGS) entry which is preliminary data.</text>
</comment>
<feature type="region of interest" description="Disordered" evidence="9">
    <location>
        <begin position="181"/>
        <end position="206"/>
    </location>
</feature>
<evidence type="ECO:0000256" key="4">
    <source>
        <dbReference type="ARBA" id="ARBA00022840"/>
    </source>
</evidence>
<comment type="function">
    <text evidence="6">Part of a stress-induced multi-chaperone system, it is involved in the recovery of the cell from heat-induced damage, in cooperation with DnaK, DnaJ and GrpE. Acts before DnaK, in the processing of protein aggregates. Protein binding stimulates the ATPase activity; ATP hydrolysis unfolds the denatured protein aggregates, which probably helps expose new hydrophobic binding sites on the surface of ClpB-bound aggregates, contributing to the solubilization and refolding of denatured protein aggregates by DnaK.</text>
</comment>
<dbReference type="SUPFAM" id="SSF81923">
    <property type="entry name" value="Double Clp-N motif"/>
    <property type="match status" value="1"/>
</dbReference>
<reference evidence="11 12" key="1">
    <citation type="submission" date="2021-11" db="EMBL/GenBank/DDBJ databases">
        <authorList>
            <person name="Oh E.-T."/>
            <person name="Kim S.-B."/>
        </authorList>
    </citation>
    <scope>NUCLEOTIDE SEQUENCE [LARGE SCALE GENOMIC DNA]</scope>
    <source>
        <strain evidence="11 12">MMS20-SJTR3</strain>
    </source>
</reference>
<dbReference type="InterPro" id="IPR036628">
    <property type="entry name" value="Clp_N_dom_sf"/>
</dbReference>
<evidence type="ECO:0000256" key="3">
    <source>
        <dbReference type="ARBA" id="ARBA00022741"/>
    </source>
</evidence>
<protein>
    <submittedName>
        <fullName evidence="11">AAA family ATPase</fullName>
    </submittedName>
</protein>
<dbReference type="Gene3D" id="1.10.1780.10">
    <property type="entry name" value="Clp, N-terminal domain"/>
    <property type="match status" value="1"/>
</dbReference>
<keyword evidence="3 8" id="KW-0547">Nucleotide-binding</keyword>
<organism evidence="11 12">
    <name type="scientific">Paraburkholderia sejongensis</name>
    <dbReference type="NCBI Taxonomy" id="2886946"/>
    <lineage>
        <taxon>Bacteria</taxon>
        <taxon>Pseudomonadati</taxon>
        <taxon>Pseudomonadota</taxon>
        <taxon>Betaproteobacteria</taxon>
        <taxon>Burkholderiales</taxon>
        <taxon>Burkholderiaceae</taxon>
        <taxon>Paraburkholderia</taxon>
    </lineage>
</organism>
<dbReference type="EMBL" id="JAJITD010000035">
    <property type="protein sequence ID" value="MCC8397608.1"/>
    <property type="molecule type" value="Genomic_DNA"/>
</dbReference>
<feature type="region of interest" description="Disordered" evidence="9">
    <location>
        <begin position="68"/>
        <end position="118"/>
    </location>
</feature>